<dbReference type="RefSeq" id="WP_249376581.1">
    <property type="nucleotide sequence ID" value="NZ_SNUZ01000007.1"/>
</dbReference>
<accession>A0ABT0NHF3</accession>
<gene>
    <name evidence="1" type="ORF">E2N93_05865</name>
</gene>
<organism evidence="1 2">
    <name type="scientific">Ruminococcus bromii</name>
    <dbReference type="NCBI Taxonomy" id="40518"/>
    <lineage>
        <taxon>Bacteria</taxon>
        <taxon>Bacillati</taxon>
        <taxon>Bacillota</taxon>
        <taxon>Clostridia</taxon>
        <taxon>Eubacteriales</taxon>
        <taxon>Oscillospiraceae</taxon>
        <taxon>Ruminococcus</taxon>
    </lineage>
</organism>
<dbReference type="InterPro" id="IPR010133">
    <property type="entry name" value="Bacteriocin_signal_seq"/>
</dbReference>
<evidence type="ECO:0000313" key="1">
    <source>
        <dbReference type="EMBL" id="MCL3787534.1"/>
    </source>
</evidence>
<keyword evidence="2" id="KW-1185">Reference proteome</keyword>
<proteinExistence type="predicted"/>
<dbReference type="NCBIfam" id="TIGR01847">
    <property type="entry name" value="bacteriocin_sig"/>
    <property type="match status" value="1"/>
</dbReference>
<comment type="caution">
    <text evidence="1">The sequence shown here is derived from an EMBL/GenBank/DDBJ whole genome shotgun (WGS) entry which is preliminary data.</text>
</comment>
<dbReference type="Proteomes" id="UP001056693">
    <property type="component" value="Unassembled WGS sequence"/>
</dbReference>
<dbReference type="EMBL" id="SNUZ01000007">
    <property type="protein sequence ID" value="MCL3787534.1"/>
    <property type="molecule type" value="Genomic_DNA"/>
</dbReference>
<evidence type="ECO:0000313" key="2">
    <source>
        <dbReference type="Proteomes" id="UP001056693"/>
    </source>
</evidence>
<protein>
    <submittedName>
        <fullName evidence="1">Bacteriocin</fullName>
    </submittedName>
</protein>
<sequence>MEMIKTTGFCEMSAEEMQKIDGGLDTVGLFGLMLALGYAVGKITKYSLDEIR</sequence>
<name>A0ABT0NHF3_9FIRM</name>
<reference evidence="1 2" key="1">
    <citation type="submission" date="2019-03" db="EMBL/GenBank/DDBJ databases">
        <authorList>
            <person name="Molinero N."/>
            <person name="Sanchez B."/>
            <person name="Walker A."/>
            <person name="Duncan S."/>
            <person name="Delgado S."/>
            <person name="Margolles A."/>
        </authorList>
    </citation>
    <scope>NUCLEOTIDE SEQUENCE [LARGE SCALE GENOMIC DNA]</scope>
    <source>
        <strain evidence="1 2">IPLA60002</strain>
    </source>
</reference>